<dbReference type="WBParaSite" id="maker-uti_cns_0010345-snap-gene-0.4-mRNA-1">
    <property type="protein sequence ID" value="maker-uti_cns_0010345-snap-gene-0.4-mRNA-1"/>
    <property type="gene ID" value="maker-uti_cns_0010345-snap-gene-0.4"/>
</dbReference>
<evidence type="ECO:0000313" key="2">
    <source>
        <dbReference type="WBParaSite" id="maker-uti_cns_0010345-snap-gene-0.4-mRNA-1"/>
    </source>
</evidence>
<protein>
    <submittedName>
        <fullName evidence="2">Transposase</fullName>
    </submittedName>
</protein>
<evidence type="ECO:0000313" key="1">
    <source>
        <dbReference type="Proteomes" id="UP000095280"/>
    </source>
</evidence>
<organism evidence="1 2">
    <name type="scientific">Macrostomum lignano</name>
    <dbReference type="NCBI Taxonomy" id="282301"/>
    <lineage>
        <taxon>Eukaryota</taxon>
        <taxon>Metazoa</taxon>
        <taxon>Spiralia</taxon>
        <taxon>Lophotrochozoa</taxon>
        <taxon>Platyhelminthes</taxon>
        <taxon>Rhabditophora</taxon>
        <taxon>Macrostomorpha</taxon>
        <taxon>Macrostomida</taxon>
        <taxon>Macrostomidae</taxon>
        <taxon>Macrostomum</taxon>
    </lineage>
</organism>
<sequence>MRHSHFEVSQRLLSTTSQFRQDFRTADSALRSIFLEGQNSAISQDQCTSRM</sequence>
<dbReference type="Proteomes" id="UP000095280">
    <property type="component" value="Unplaced"/>
</dbReference>
<accession>A0A1I8I7Q2</accession>
<keyword evidence="1" id="KW-1185">Reference proteome</keyword>
<dbReference type="AlphaFoldDB" id="A0A1I8I7Q2"/>
<proteinExistence type="predicted"/>
<name>A0A1I8I7Q2_9PLAT</name>
<reference evidence="2" key="1">
    <citation type="submission" date="2016-11" db="UniProtKB">
        <authorList>
            <consortium name="WormBaseParasite"/>
        </authorList>
    </citation>
    <scope>IDENTIFICATION</scope>
</reference>